<dbReference type="GO" id="GO:0016874">
    <property type="term" value="F:ligase activity"/>
    <property type="evidence" value="ECO:0007669"/>
    <property type="project" value="UniProtKB-KW"/>
</dbReference>
<dbReference type="InterPro" id="IPR026336">
    <property type="entry name" value="PdeM-like"/>
</dbReference>
<dbReference type="InterPro" id="IPR004843">
    <property type="entry name" value="Calcineurin-like_PHP"/>
</dbReference>
<proteinExistence type="predicted"/>
<dbReference type="PIRSF" id="PIRSF000887">
    <property type="entry name" value="Pesterase_MJ0037"/>
    <property type="match status" value="1"/>
</dbReference>
<keyword evidence="2" id="KW-0540">Nuclease</keyword>
<evidence type="ECO:0000313" key="2">
    <source>
        <dbReference type="EMBL" id="QNN58990.1"/>
    </source>
</evidence>
<dbReference type="SUPFAM" id="SSF56300">
    <property type="entry name" value="Metallo-dependent phosphatases"/>
    <property type="match status" value="1"/>
</dbReference>
<accession>A0A7G9RTR5</accession>
<dbReference type="InterPro" id="IPR029052">
    <property type="entry name" value="Metallo-depent_PP-like"/>
</dbReference>
<dbReference type="NCBIfam" id="TIGR04123">
    <property type="entry name" value="P_estr_lig_assc"/>
    <property type="match status" value="1"/>
</dbReference>
<dbReference type="PANTHER" id="PTHR39323:SF1">
    <property type="entry name" value="BLR1149 PROTEIN"/>
    <property type="match status" value="1"/>
</dbReference>
<sequence length="213" mass="23840">MDVAGERFIALPERALYWPRQGMLLIADLHLGKSDIFRAFGVAVPQSVQMDDLGRLDGLLERFAPAALVILGDFVHGAFVGPQTRERWQALRDTHPATRVILTRGNHDRTLSAAQWNLDSVLGEWMEDGVLLSHEPRHKRDGAPCFSLNIHGHIHPVFRDRQWRRGLPALVHEGLHLAMPAFSAFTAGVSCHTAQSRVWVFLADGDPLVLQVR</sequence>
<dbReference type="AlphaFoldDB" id="A0A7G9RTR5"/>
<gene>
    <name evidence="2" type="primary">pdeM</name>
    <name evidence="2" type="ORF">H9K76_09425</name>
</gene>
<dbReference type="KEGG" id="drg:H9K76_09425"/>
<dbReference type="GO" id="GO:0004519">
    <property type="term" value="F:endonuclease activity"/>
    <property type="evidence" value="ECO:0007669"/>
    <property type="project" value="UniProtKB-KW"/>
</dbReference>
<protein>
    <submittedName>
        <fullName evidence="2">Ligase-associated DNA damage response endonuclease PdeM</fullName>
        <ecNumber evidence="2">3.1.-.-</ecNumber>
    </submittedName>
</protein>
<organism evidence="2 3">
    <name type="scientific">Diaphorobacter ruginosibacter</name>
    <dbReference type="NCBI Taxonomy" id="1715720"/>
    <lineage>
        <taxon>Bacteria</taxon>
        <taxon>Pseudomonadati</taxon>
        <taxon>Pseudomonadota</taxon>
        <taxon>Betaproteobacteria</taxon>
        <taxon>Burkholderiales</taxon>
        <taxon>Comamonadaceae</taxon>
        <taxon>Diaphorobacter</taxon>
    </lineage>
</organism>
<name>A0A7G9RTR5_9BURK</name>
<dbReference type="EC" id="3.1.-.-" evidence="2"/>
<dbReference type="PANTHER" id="PTHR39323">
    <property type="entry name" value="BLR1149 PROTEIN"/>
    <property type="match status" value="1"/>
</dbReference>
<dbReference type="Pfam" id="PF00149">
    <property type="entry name" value="Metallophos"/>
    <property type="match status" value="1"/>
</dbReference>
<keyword evidence="3" id="KW-1185">Reference proteome</keyword>
<dbReference type="Proteomes" id="UP000515811">
    <property type="component" value="Chromosome"/>
</dbReference>
<keyword evidence="2" id="KW-0378">Hydrolase</keyword>
<dbReference type="Gene3D" id="3.60.21.10">
    <property type="match status" value="1"/>
</dbReference>
<dbReference type="InterPro" id="IPR024173">
    <property type="entry name" value="Pesterase_MJ0037-like"/>
</dbReference>
<keyword evidence="2" id="KW-0255">Endonuclease</keyword>
<dbReference type="GO" id="GO:0016787">
    <property type="term" value="F:hydrolase activity"/>
    <property type="evidence" value="ECO:0007669"/>
    <property type="project" value="UniProtKB-KW"/>
</dbReference>
<dbReference type="EMBL" id="CP060714">
    <property type="protein sequence ID" value="QNN58990.1"/>
    <property type="molecule type" value="Genomic_DNA"/>
</dbReference>
<evidence type="ECO:0000259" key="1">
    <source>
        <dbReference type="Pfam" id="PF00149"/>
    </source>
</evidence>
<feature type="domain" description="Calcineurin-like phosphoesterase" evidence="1">
    <location>
        <begin position="24"/>
        <end position="152"/>
    </location>
</feature>
<evidence type="ECO:0000313" key="3">
    <source>
        <dbReference type="Proteomes" id="UP000515811"/>
    </source>
</evidence>
<reference evidence="2 3" key="1">
    <citation type="submission" date="2020-08" db="EMBL/GenBank/DDBJ databases">
        <title>Genome sequence of Diaphorobacter ruginosibacter DSM 27467T.</title>
        <authorList>
            <person name="Hyun D.-W."/>
            <person name="Bae J.-W."/>
        </authorList>
    </citation>
    <scope>NUCLEOTIDE SEQUENCE [LARGE SCALE GENOMIC DNA]</scope>
    <source>
        <strain evidence="2 3">DSM 27467</strain>
    </source>
</reference>
<keyword evidence="2" id="KW-0436">Ligase</keyword>
<dbReference type="RefSeq" id="WP_187599827.1">
    <property type="nucleotide sequence ID" value="NZ_CP060714.1"/>
</dbReference>